<proteinExistence type="predicted"/>
<sequence>MTLTDTEETICTSTEEEDKKYKAYGDDLQSDALALLATVRHLMTGREIDACEAAADIENSDGVNAYVMASLRTQFYAQICNYKDKP</sequence>
<evidence type="ECO:0000313" key="1">
    <source>
        <dbReference type="EMBL" id="CAB4153121.1"/>
    </source>
</evidence>
<accession>A0A6J5N506</accession>
<name>A0A6J5N506_9CAUD</name>
<reference evidence="1" key="1">
    <citation type="submission" date="2020-04" db="EMBL/GenBank/DDBJ databases">
        <authorList>
            <person name="Chiriac C."/>
            <person name="Salcher M."/>
            <person name="Ghai R."/>
            <person name="Kavagutti S V."/>
        </authorList>
    </citation>
    <scope>NUCLEOTIDE SEQUENCE</scope>
</reference>
<organism evidence="1">
    <name type="scientific">uncultured Caudovirales phage</name>
    <dbReference type="NCBI Taxonomy" id="2100421"/>
    <lineage>
        <taxon>Viruses</taxon>
        <taxon>Duplodnaviria</taxon>
        <taxon>Heunggongvirae</taxon>
        <taxon>Uroviricota</taxon>
        <taxon>Caudoviricetes</taxon>
        <taxon>Peduoviridae</taxon>
        <taxon>Maltschvirus</taxon>
        <taxon>Maltschvirus maltsch</taxon>
    </lineage>
</organism>
<protein>
    <submittedName>
        <fullName evidence="1">Uncharacterized protein</fullName>
    </submittedName>
</protein>
<gene>
    <name evidence="1" type="ORF">UFOVP612_43</name>
</gene>
<dbReference type="EMBL" id="LR796574">
    <property type="protein sequence ID" value="CAB4153121.1"/>
    <property type="molecule type" value="Genomic_DNA"/>
</dbReference>